<dbReference type="SUPFAM" id="SSF57783">
    <property type="entry name" value="Zinc beta-ribbon"/>
    <property type="match status" value="1"/>
</dbReference>
<gene>
    <name evidence="1" type="ORF">EYH45_08125</name>
</gene>
<accession>A0A832ZX76</accession>
<sequence>MSKVPLCPECGVNSLFYDREVRQYVCSRCGSTYTAQELLVEREKRMARRFEESRKRRYHREYLEWWLSAKGSQ</sequence>
<dbReference type="AlphaFoldDB" id="A0A832ZX76"/>
<protein>
    <recommendedName>
        <fullName evidence="3">TFIIB-type zinc ribbon-containing protein</fullName>
    </recommendedName>
</protein>
<evidence type="ECO:0000313" key="1">
    <source>
        <dbReference type="EMBL" id="HIQ30507.1"/>
    </source>
</evidence>
<dbReference type="Proteomes" id="UP000608579">
    <property type="component" value="Unassembled WGS sequence"/>
</dbReference>
<reference evidence="1" key="1">
    <citation type="journal article" date="2020" name="ISME J.">
        <title>Gammaproteobacteria mediating utilization of methyl-, sulfur- and petroleum organic compounds in deep ocean hydrothermal plumes.</title>
        <authorList>
            <person name="Zhou Z."/>
            <person name="Liu Y."/>
            <person name="Pan J."/>
            <person name="Cron B.R."/>
            <person name="Toner B.M."/>
            <person name="Anantharaman K."/>
            <person name="Breier J.A."/>
            <person name="Dick G.J."/>
            <person name="Li M."/>
        </authorList>
    </citation>
    <scope>NUCLEOTIDE SEQUENCE</scope>
    <source>
        <strain evidence="1">SZUA-1515</strain>
    </source>
</reference>
<comment type="caution">
    <text evidence="1">The sequence shown here is derived from an EMBL/GenBank/DDBJ whole genome shotgun (WGS) entry which is preliminary data.</text>
</comment>
<proteinExistence type="predicted"/>
<evidence type="ECO:0008006" key="3">
    <source>
        <dbReference type="Google" id="ProtNLM"/>
    </source>
</evidence>
<dbReference type="EMBL" id="DQVM01000163">
    <property type="protein sequence ID" value="HIQ30507.1"/>
    <property type="molecule type" value="Genomic_DNA"/>
</dbReference>
<organism evidence="1 2">
    <name type="scientific">Caldiarchaeum subterraneum</name>
    <dbReference type="NCBI Taxonomy" id="311458"/>
    <lineage>
        <taxon>Archaea</taxon>
        <taxon>Nitrososphaerota</taxon>
        <taxon>Candidatus Caldarchaeales</taxon>
        <taxon>Candidatus Caldarchaeaceae</taxon>
        <taxon>Candidatus Caldarchaeum</taxon>
    </lineage>
</organism>
<evidence type="ECO:0000313" key="2">
    <source>
        <dbReference type="Proteomes" id="UP000608579"/>
    </source>
</evidence>
<name>A0A832ZX76_CALS0</name>
<dbReference type="Gene3D" id="2.20.25.10">
    <property type="match status" value="1"/>
</dbReference>